<keyword evidence="6" id="KW-0539">Nucleus</keyword>
<feature type="compositionally biased region" description="Polar residues" evidence="8">
    <location>
        <begin position="470"/>
        <end position="483"/>
    </location>
</feature>
<dbReference type="STRING" id="341663.Q0C7D8"/>
<dbReference type="Pfam" id="PF03215">
    <property type="entry name" value="Rad17"/>
    <property type="match status" value="1"/>
</dbReference>
<feature type="compositionally biased region" description="Low complexity" evidence="8">
    <location>
        <begin position="138"/>
        <end position="159"/>
    </location>
</feature>
<dbReference type="RefSeq" id="XP_001218744.1">
    <property type="nucleotide sequence ID" value="XM_001218743.1"/>
</dbReference>
<dbReference type="InterPro" id="IPR003593">
    <property type="entry name" value="AAA+_ATPase"/>
</dbReference>
<feature type="compositionally biased region" description="Basic residues" evidence="8">
    <location>
        <begin position="1"/>
        <end position="11"/>
    </location>
</feature>
<protein>
    <recommendedName>
        <fullName evidence="9">AAA+ ATPase domain-containing protein</fullName>
    </recommendedName>
</protein>
<feature type="compositionally biased region" description="Polar residues" evidence="8">
    <location>
        <begin position="12"/>
        <end position="21"/>
    </location>
</feature>
<dbReference type="AlphaFoldDB" id="Q0C7D8"/>
<gene>
    <name evidence="10" type="ORF">ATEG_10396</name>
</gene>
<dbReference type="OrthoDB" id="10265971at2759"/>
<feature type="compositionally biased region" description="Polar residues" evidence="8">
    <location>
        <begin position="78"/>
        <end position="87"/>
    </location>
</feature>
<evidence type="ECO:0000259" key="9">
    <source>
        <dbReference type="SMART" id="SM00382"/>
    </source>
</evidence>
<dbReference type="HOGENOM" id="CLU_006397_0_0_1"/>
<dbReference type="Proteomes" id="UP000007963">
    <property type="component" value="Unassembled WGS sequence"/>
</dbReference>
<dbReference type="GeneID" id="4354667"/>
<dbReference type="InterPro" id="IPR004582">
    <property type="entry name" value="Checkpoint_prot_Rad17_Rad24"/>
</dbReference>
<evidence type="ECO:0000256" key="6">
    <source>
        <dbReference type="ARBA" id="ARBA00023242"/>
    </source>
</evidence>
<dbReference type="InterPro" id="IPR027417">
    <property type="entry name" value="P-loop_NTPase"/>
</dbReference>
<dbReference type="GO" id="GO:0005634">
    <property type="term" value="C:nucleus"/>
    <property type="evidence" value="ECO:0007669"/>
    <property type="project" value="UniProtKB-SubCell"/>
</dbReference>
<feature type="compositionally biased region" description="Basic and acidic residues" evidence="8">
    <location>
        <begin position="35"/>
        <end position="46"/>
    </location>
</feature>
<dbReference type="PANTHER" id="PTHR12172:SF0">
    <property type="entry name" value="CELL CYCLE CHECKPOINT PROTEIN RAD17"/>
    <property type="match status" value="1"/>
</dbReference>
<dbReference type="GO" id="GO:0005524">
    <property type="term" value="F:ATP binding"/>
    <property type="evidence" value="ECO:0007669"/>
    <property type="project" value="UniProtKB-KW"/>
</dbReference>
<dbReference type="Pfam" id="PF25812">
    <property type="entry name" value="RAD24_helical"/>
    <property type="match status" value="1"/>
</dbReference>
<comment type="subcellular location">
    <subcellularLocation>
        <location evidence="1">Nucleus</location>
    </subcellularLocation>
</comment>
<accession>Q0C7D8</accession>
<evidence type="ECO:0000313" key="10">
    <source>
        <dbReference type="EMBL" id="EAU29393.1"/>
    </source>
</evidence>
<dbReference type="EMBL" id="CH476610">
    <property type="protein sequence ID" value="EAU29393.1"/>
    <property type="molecule type" value="Genomic_DNA"/>
</dbReference>
<dbReference type="VEuPathDB" id="FungiDB:ATEG_10396"/>
<feature type="domain" description="AAA+ ATPase" evidence="9">
    <location>
        <begin position="225"/>
        <end position="381"/>
    </location>
</feature>
<dbReference type="eggNOG" id="KOG1970">
    <property type="taxonomic scope" value="Eukaryota"/>
</dbReference>
<dbReference type="GO" id="GO:0033314">
    <property type="term" value="P:mitotic DNA replication checkpoint signaling"/>
    <property type="evidence" value="ECO:0007669"/>
    <property type="project" value="TreeGrafter"/>
</dbReference>
<dbReference type="Gene3D" id="3.40.50.300">
    <property type="entry name" value="P-loop containing nucleotide triphosphate hydrolases"/>
    <property type="match status" value="1"/>
</dbReference>
<keyword evidence="4" id="KW-0227">DNA damage</keyword>
<dbReference type="SUPFAM" id="SSF52540">
    <property type="entry name" value="P-loop containing nucleoside triphosphate hydrolases"/>
    <property type="match status" value="1"/>
</dbReference>
<dbReference type="GO" id="GO:0003689">
    <property type="term" value="F:DNA clamp loader activity"/>
    <property type="evidence" value="ECO:0007669"/>
    <property type="project" value="TreeGrafter"/>
</dbReference>
<feature type="region of interest" description="Disordered" evidence="8">
    <location>
        <begin position="1"/>
        <end position="109"/>
    </location>
</feature>
<evidence type="ECO:0000256" key="1">
    <source>
        <dbReference type="ARBA" id="ARBA00004123"/>
    </source>
</evidence>
<organism evidence="10 11">
    <name type="scientific">Aspergillus terreus (strain NIH 2624 / FGSC A1156)</name>
    <dbReference type="NCBI Taxonomy" id="341663"/>
    <lineage>
        <taxon>Eukaryota</taxon>
        <taxon>Fungi</taxon>
        <taxon>Dikarya</taxon>
        <taxon>Ascomycota</taxon>
        <taxon>Pezizomycotina</taxon>
        <taxon>Eurotiomycetes</taxon>
        <taxon>Eurotiomycetidae</taxon>
        <taxon>Eurotiales</taxon>
        <taxon>Aspergillaceae</taxon>
        <taxon>Aspergillus</taxon>
        <taxon>Aspergillus subgen. Circumdati</taxon>
    </lineage>
</organism>
<comment type="similarity">
    <text evidence="2">Belongs to the rad17/RAD24 family.</text>
</comment>
<feature type="region of interest" description="Disordered" evidence="8">
    <location>
        <begin position="460"/>
        <end position="483"/>
    </location>
</feature>
<evidence type="ECO:0000256" key="4">
    <source>
        <dbReference type="ARBA" id="ARBA00022763"/>
    </source>
</evidence>
<keyword evidence="7" id="KW-0131">Cell cycle</keyword>
<dbReference type="SMART" id="SM00382">
    <property type="entry name" value="AAA"/>
    <property type="match status" value="1"/>
</dbReference>
<reference evidence="11" key="1">
    <citation type="submission" date="2005-09" db="EMBL/GenBank/DDBJ databases">
        <title>Annotation of the Aspergillus terreus NIH2624 genome.</title>
        <authorList>
            <person name="Birren B.W."/>
            <person name="Lander E.S."/>
            <person name="Galagan J.E."/>
            <person name="Nusbaum C."/>
            <person name="Devon K."/>
            <person name="Henn M."/>
            <person name="Ma L.-J."/>
            <person name="Jaffe D.B."/>
            <person name="Butler J."/>
            <person name="Alvarez P."/>
            <person name="Gnerre S."/>
            <person name="Grabherr M."/>
            <person name="Kleber M."/>
            <person name="Mauceli E.W."/>
            <person name="Brockman W."/>
            <person name="Rounsley S."/>
            <person name="Young S.K."/>
            <person name="LaButti K."/>
            <person name="Pushparaj V."/>
            <person name="DeCaprio D."/>
            <person name="Crawford M."/>
            <person name="Koehrsen M."/>
            <person name="Engels R."/>
            <person name="Montgomery P."/>
            <person name="Pearson M."/>
            <person name="Howarth C."/>
            <person name="Larson L."/>
            <person name="Luoma S."/>
            <person name="White J."/>
            <person name="Alvarado L."/>
            <person name="Kodira C.D."/>
            <person name="Zeng Q."/>
            <person name="Oleary S."/>
            <person name="Yandava C."/>
            <person name="Denning D.W."/>
            <person name="Nierman W.C."/>
            <person name="Milne T."/>
            <person name="Madden K."/>
        </authorList>
    </citation>
    <scope>NUCLEOTIDE SEQUENCE [LARGE SCALE GENOMIC DNA]</scope>
    <source>
        <strain evidence="11">NIH 2624 / FGSC A1156</strain>
    </source>
</reference>
<evidence type="ECO:0000256" key="8">
    <source>
        <dbReference type="SAM" id="MobiDB-lite"/>
    </source>
</evidence>
<dbReference type="InterPro" id="IPR057927">
    <property type="entry name" value="RAD24-like_helical"/>
</dbReference>
<evidence type="ECO:0000256" key="5">
    <source>
        <dbReference type="ARBA" id="ARBA00022840"/>
    </source>
</evidence>
<dbReference type="PANTHER" id="PTHR12172">
    <property type="entry name" value="CELL CYCLE CHECKPOINT PROTEIN RAD17"/>
    <property type="match status" value="1"/>
</dbReference>
<evidence type="ECO:0000256" key="3">
    <source>
        <dbReference type="ARBA" id="ARBA00022741"/>
    </source>
</evidence>
<sequence length="816" mass="89930">MTTRSNKRQRRSTVYLSSSDESQSERTKRVPSKPNKHDLDQPDIRSRPSTTFSGKRRSPDVPSTKTSTTSKSIRGYFESSNPENQPSLPKPENKRIPSPAINGIEDDDIIDDYDSYDELFSSFAGEDTANGSKPVAISNTQSLSQSSSRTNLSRNTRQSNAPKRFIVPLATDRRKTSPPSTQSPDGQLPWTQRYPPQDLDELAVHKKKVADVNAWLKDALAGNSRRRLLVLRGPAGSGKTTTVSLLAKSLGFEIVEWKNPPVSDYASSDYVSVGKRFDEFLDRGSSYGGLELDSGASPRESDSDHVNTTSRRVILIEEFPALNRNSPSLAAFRLSLQRCLATSGIETGSNPETPIVMIVSETHLNSDSSLADNITVYRLLGAEICRHPSTTIIDFNSIAPTFMYKALGLVLDKEARYSGHHTKPAHAVLQAISKTGDIRSAINSLEFLCLRPEAAKALKTNARKTKGQRKTNASTLPTEEQTLLSVSQRESSLGIFHAVGKIVYNKRHELDAAAAHGKQPSPPPHLSEQDRPKPSQVSVDELIDETGTDVQTFISALHENYVPSCDGASFVDCVNGCIDALSDSDLLSPGTRNGSSFRHAAKTVNTRGSTGLDVLRQDELSFQVATRGMLFSLPHPVKRCSRPTGHSGRRNNAHQMYFPASFRLIHDTEEIEDLVSIWTKKLLDPFRSLATRSSADSGTAPGPTKDEEPITVTMMSRSDLLLYQLPYMTAISCDQGDTRELQRITGFYETKSDVLEGDSDELQTELVECCADHNTWKPLKLKSSALNRNVFGPQLPIGHDDQEEKLILSDDDILDD</sequence>
<feature type="compositionally biased region" description="Low complexity" evidence="8">
    <location>
        <begin position="63"/>
        <end position="72"/>
    </location>
</feature>
<proteinExistence type="inferred from homology"/>
<evidence type="ECO:0000256" key="2">
    <source>
        <dbReference type="ARBA" id="ARBA00006168"/>
    </source>
</evidence>
<keyword evidence="5" id="KW-0067">ATP-binding</keyword>
<name>Q0C7D8_ASPTN</name>
<keyword evidence="3" id="KW-0547">Nucleotide-binding</keyword>
<dbReference type="OMA" id="YNKREDP"/>
<evidence type="ECO:0000313" key="11">
    <source>
        <dbReference type="Proteomes" id="UP000007963"/>
    </source>
</evidence>
<feature type="region of interest" description="Disordered" evidence="8">
    <location>
        <begin position="514"/>
        <end position="536"/>
    </location>
</feature>
<dbReference type="GO" id="GO:0003682">
    <property type="term" value="F:chromatin binding"/>
    <property type="evidence" value="ECO:0007669"/>
    <property type="project" value="TreeGrafter"/>
</dbReference>
<dbReference type="GO" id="GO:0006281">
    <property type="term" value="P:DNA repair"/>
    <property type="evidence" value="ECO:0007669"/>
    <property type="project" value="InterPro"/>
</dbReference>
<feature type="region of interest" description="Disordered" evidence="8">
    <location>
        <begin position="125"/>
        <end position="194"/>
    </location>
</feature>
<evidence type="ECO:0000256" key="7">
    <source>
        <dbReference type="ARBA" id="ARBA00023306"/>
    </source>
</evidence>
<dbReference type="GO" id="GO:0000077">
    <property type="term" value="P:DNA damage checkpoint signaling"/>
    <property type="evidence" value="ECO:0007669"/>
    <property type="project" value="TreeGrafter"/>
</dbReference>